<dbReference type="EMBL" id="LT671858">
    <property type="protein sequence ID" value="SIM88426.1"/>
    <property type="molecule type" value="Genomic_DNA"/>
</dbReference>
<organism evidence="2 3">
    <name type="scientific">Cuniculiplasma divulgatum</name>
    <dbReference type="NCBI Taxonomy" id="1673428"/>
    <lineage>
        <taxon>Archaea</taxon>
        <taxon>Methanobacteriati</taxon>
        <taxon>Thermoplasmatota</taxon>
        <taxon>Thermoplasmata</taxon>
        <taxon>Thermoplasmatales</taxon>
        <taxon>Cuniculiplasmataceae</taxon>
        <taxon>Cuniculiplasma</taxon>
    </lineage>
</organism>
<keyword evidence="1" id="KW-0560">Oxidoreductase</keyword>
<evidence type="ECO:0000313" key="3">
    <source>
        <dbReference type="Proteomes" id="UP000195607"/>
    </source>
</evidence>
<dbReference type="GO" id="GO:0070403">
    <property type="term" value="F:NAD+ binding"/>
    <property type="evidence" value="ECO:0007669"/>
    <property type="project" value="TreeGrafter"/>
</dbReference>
<evidence type="ECO:0000313" key="2">
    <source>
        <dbReference type="EMBL" id="SIM88426.1"/>
    </source>
</evidence>
<dbReference type="SUPFAM" id="SSF51735">
    <property type="entry name" value="NAD(P)-binding Rossmann-fold domains"/>
    <property type="match status" value="1"/>
</dbReference>
<dbReference type="GeneID" id="41589218"/>
<sequence>MKILVVGSSGRFGATLLNLFKGTGHEVRGVDIQDYGKLKEEMKIAEFIFLAVPASVALGIINEFGATRKIIEISSSKDPFKKFAGKIISIHPLFGPLSLDDLKLRNILFINDISFLGSENIISALFPGYNIIPMKSDEHDHLMIELQVIPYVISMLSSRISSKTELKTRSRIILDQMSDVCSLQGSLTLLDTIRLNPFSKNAIETVSKTIDELRGEIFDNNTK</sequence>
<dbReference type="Proteomes" id="UP000195607">
    <property type="component" value="Chromosome I"/>
</dbReference>
<dbReference type="RefSeq" id="WP_148690240.1">
    <property type="nucleotide sequence ID" value="NZ_LT671858.1"/>
</dbReference>
<dbReference type="PANTHER" id="PTHR21363:SF0">
    <property type="entry name" value="PREPHENATE DEHYDROGENASE [NADP(+)]"/>
    <property type="match status" value="1"/>
</dbReference>
<name>A0A1N5WTE5_9ARCH</name>
<dbReference type="Gene3D" id="3.40.50.720">
    <property type="entry name" value="NAD(P)-binding Rossmann-like Domain"/>
    <property type="match status" value="1"/>
</dbReference>
<protein>
    <submittedName>
        <fullName evidence="2">Prephenate dehydrogenase</fullName>
    </submittedName>
</protein>
<gene>
    <name evidence="2" type="ORF">CSP5_1982</name>
</gene>
<dbReference type="InterPro" id="IPR036291">
    <property type="entry name" value="NAD(P)-bd_dom_sf"/>
</dbReference>
<evidence type="ECO:0000256" key="1">
    <source>
        <dbReference type="ARBA" id="ARBA00023002"/>
    </source>
</evidence>
<reference evidence="2 3" key="1">
    <citation type="submission" date="2016-04" db="EMBL/GenBank/DDBJ databases">
        <authorList>
            <person name="Evans L.H."/>
            <person name="Alamgir A."/>
            <person name="Owens N."/>
            <person name="Weber N.D."/>
            <person name="Virtaneva K."/>
            <person name="Barbian K."/>
            <person name="Babar A."/>
            <person name="Rosenke K."/>
        </authorList>
    </citation>
    <scope>NUCLEOTIDE SEQUENCE [LARGE SCALE GENOMIC DNA]</scope>
    <source>
        <strain evidence="3">S5(T) (JCM 30642 \VKM B-2941)</strain>
    </source>
</reference>
<dbReference type="AlphaFoldDB" id="A0A1N5WTE5"/>
<proteinExistence type="predicted"/>
<accession>A0A1N5WTE5</accession>
<dbReference type="PANTHER" id="PTHR21363">
    <property type="entry name" value="PREPHENATE DEHYDROGENASE"/>
    <property type="match status" value="1"/>
</dbReference>
<dbReference type="GO" id="GO:0008977">
    <property type="term" value="F:prephenate dehydrogenase (NAD+) activity"/>
    <property type="evidence" value="ECO:0007669"/>
    <property type="project" value="TreeGrafter"/>
</dbReference>
<dbReference type="InterPro" id="IPR050812">
    <property type="entry name" value="Preph/Arog_dehydrog"/>
</dbReference>
<dbReference type="GO" id="GO:0006571">
    <property type="term" value="P:tyrosine biosynthetic process"/>
    <property type="evidence" value="ECO:0007669"/>
    <property type="project" value="TreeGrafter"/>
</dbReference>